<feature type="domain" description="CBM10" evidence="5">
    <location>
        <begin position="583"/>
        <end position="619"/>
    </location>
</feature>
<dbReference type="InterPro" id="IPR002883">
    <property type="entry name" value="CBM10/Dockerin_dom"/>
</dbReference>
<evidence type="ECO:0000313" key="7">
    <source>
        <dbReference type="Proteomes" id="UP000193719"/>
    </source>
</evidence>
<dbReference type="GO" id="GO:0016787">
    <property type="term" value="F:hydrolase activity"/>
    <property type="evidence" value="ECO:0007669"/>
    <property type="project" value="UniProtKB-KW"/>
</dbReference>
<accession>A0A1Y1UVT6</accession>
<evidence type="ECO:0000256" key="2">
    <source>
        <dbReference type="ARBA" id="ARBA00022737"/>
    </source>
</evidence>
<evidence type="ECO:0000256" key="1">
    <source>
        <dbReference type="ARBA" id="ARBA00022729"/>
    </source>
</evidence>
<dbReference type="Pfam" id="PF08757">
    <property type="entry name" value="CotH"/>
    <property type="match status" value="1"/>
</dbReference>
<gene>
    <name evidence="6" type="ORF">BCR36DRAFT_587372</name>
</gene>
<evidence type="ECO:0000313" key="6">
    <source>
        <dbReference type="EMBL" id="ORX42186.1"/>
    </source>
</evidence>
<keyword evidence="2" id="KW-0677">Repeat</keyword>
<dbReference type="PANTHER" id="PTHR40050">
    <property type="entry name" value="INNER SPORE COAT PROTEIN H"/>
    <property type="match status" value="1"/>
</dbReference>
<protein>
    <submittedName>
        <fullName evidence="6">Coth-domain-containing protein</fullName>
    </submittedName>
</protein>
<feature type="signal peptide" evidence="4">
    <location>
        <begin position="1"/>
        <end position="19"/>
    </location>
</feature>
<dbReference type="EMBL" id="MCFH01000069">
    <property type="protein sequence ID" value="ORX42186.1"/>
    <property type="molecule type" value="Genomic_DNA"/>
</dbReference>
<keyword evidence="7" id="KW-1185">Reference proteome</keyword>
<dbReference type="PROSITE" id="PS51763">
    <property type="entry name" value="CBM10"/>
    <property type="match status" value="2"/>
</dbReference>
<reference evidence="6 7" key="1">
    <citation type="submission" date="2016-08" db="EMBL/GenBank/DDBJ databases">
        <title>Genomes of anaerobic fungi encode conserved fungal cellulosomes for biomass hydrolysis.</title>
        <authorList>
            <consortium name="DOE Joint Genome Institute"/>
            <person name="Haitjema C.H."/>
            <person name="Gilmore S.P."/>
            <person name="Henske J.K."/>
            <person name="Solomon K.V."/>
            <person name="De Groot R."/>
            <person name="Kuo A."/>
            <person name="Mondo S.J."/>
            <person name="Salamov A.A."/>
            <person name="Labutti K."/>
            <person name="Zhao Z."/>
            <person name="Chiniquy J."/>
            <person name="Barry K."/>
            <person name="Brewer H.M."/>
            <person name="Purvine S.O."/>
            <person name="Wright A.T."/>
            <person name="Boxma B."/>
            <person name="Van Alen T."/>
            <person name="Hackstein J.H."/>
            <person name="Baker S.E."/>
            <person name="Grigoriev I.V."/>
            <person name="O'Malley M.A."/>
        </authorList>
    </citation>
    <scope>NUCLEOTIDE SEQUENCE [LARGE SCALE GENOMIC DNA]</scope>
    <source>
        <strain evidence="7">finn</strain>
    </source>
</reference>
<dbReference type="Gene3D" id="3.90.1220.10">
    <property type="entry name" value="Cellulose docking domain, dockering"/>
    <property type="match status" value="2"/>
</dbReference>
<comment type="caution">
    <text evidence="6">The sequence shown here is derived from an EMBL/GenBank/DDBJ whole genome shotgun (WGS) entry which is preliminary data.</text>
</comment>
<dbReference type="OrthoDB" id="2130105at2759"/>
<feature type="domain" description="CBM10" evidence="5">
    <location>
        <begin position="538"/>
        <end position="576"/>
    </location>
</feature>
<reference evidence="6 7" key="2">
    <citation type="submission" date="2016-08" db="EMBL/GenBank/DDBJ databases">
        <title>Pervasive Adenine N6-methylation of Active Genes in Fungi.</title>
        <authorList>
            <consortium name="DOE Joint Genome Institute"/>
            <person name="Mondo S.J."/>
            <person name="Dannebaum R.O."/>
            <person name="Kuo R.C."/>
            <person name="Labutti K."/>
            <person name="Haridas S."/>
            <person name="Kuo A."/>
            <person name="Salamov A."/>
            <person name="Ahrendt S.R."/>
            <person name="Lipzen A."/>
            <person name="Sullivan W."/>
            <person name="Andreopoulos W.B."/>
            <person name="Clum A."/>
            <person name="Lindquist E."/>
            <person name="Daum C."/>
            <person name="Ramamoorthy G.K."/>
            <person name="Gryganskyi A."/>
            <person name="Culley D."/>
            <person name="Magnuson J.K."/>
            <person name="James T.Y."/>
            <person name="O'Malley M.A."/>
            <person name="Stajich J.E."/>
            <person name="Spatafora J.W."/>
            <person name="Visel A."/>
            <person name="Grigoriev I.V."/>
        </authorList>
    </citation>
    <scope>NUCLEOTIDE SEQUENCE [LARGE SCALE GENOMIC DNA]</scope>
    <source>
        <strain evidence="7">finn</strain>
    </source>
</reference>
<dbReference type="Proteomes" id="UP000193719">
    <property type="component" value="Unassembled WGS sequence"/>
</dbReference>
<keyword evidence="3" id="KW-0378">Hydrolase</keyword>
<name>A0A1Y1UVT6_9FUNG</name>
<evidence type="ECO:0000259" key="5">
    <source>
        <dbReference type="PROSITE" id="PS51763"/>
    </source>
</evidence>
<dbReference type="InterPro" id="IPR009034">
    <property type="entry name" value="Dockerin_dom_fun_sf"/>
</dbReference>
<organism evidence="6 7">
    <name type="scientific">Piromyces finnis</name>
    <dbReference type="NCBI Taxonomy" id="1754191"/>
    <lineage>
        <taxon>Eukaryota</taxon>
        <taxon>Fungi</taxon>
        <taxon>Fungi incertae sedis</taxon>
        <taxon>Chytridiomycota</taxon>
        <taxon>Chytridiomycota incertae sedis</taxon>
        <taxon>Neocallimastigomycetes</taxon>
        <taxon>Neocallimastigales</taxon>
        <taxon>Neocallimastigaceae</taxon>
        <taxon>Piromyces</taxon>
    </lineage>
</organism>
<proteinExistence type="predicted"/>
<dbReference type="PANTHER" id="PTHR40050:SF1">
    <property type="entry name" value="INNER SPORE COAT PROTEIN H"/>
    <property type="match status" value="1"/>
</dbReference>
<keyword evidence="1 4" id="KW-0732">Signal</keyword>
<dbReference type="AlphaFoldDB" id="A0A1Y1UVT6"/>
<dbReference type="InterPro" id="IPR014867">
    <property type="entry name" value="Spore_coat_CotH_CotH2/3/7"/>
</dbReference>
<feature type="chain" id="PRO_5011005933" evidence="4">
    <location>
        <begin position="20"/>
        <end position="623"/>
    </location>
</feature>
<evidence type="ECO:0000256" key="4">
    <source>
        <dbReference type="SAM" id="SignalP"/>
    </source>
</evidence>
<dbReference type="Pfam" id="PF02013">
    <property type="entry name" value="CBM_10"/>
    <property type="match status" value="2"/>
</dbReference>
<sequence>MKLNKILSISFLAFNSVIASRSDFFGDNDIRPELFKILDDHIGTIKISMDEDSFKKMKEGTLYEPNDVKAYDDEKFSTNNASMEFFVNGTDYKVELKPGDFTFKLAGHYTRYYSKPGYNIKLENGSLFDVKTLRLRSMANDVSFMREKLSCDMLYKMGVPTTSANYVNVEINNENVGLYVITDKVKKDMIKRYFNEKNTDNFYECQNIAVRFEDNSIANECVNSKEELANYKDDLQKLVDAVNLAKTIDDIKDIIDVDSFLKVIAFEYILLANDNFLLYGHNFYLYKKQDGKWIMILNDFNRTFAQDIWVNNFEGDDRYIKKHYFPDLQRINLPNISIRDMDLGHKIVKLLIHDDDTRFREILGEIVKEIFNPKILNARIDDIADLIRDDLAISREVQEDGYPIGSFNTPGMNPLWNMTQFEDCINYMGWVDGPNVSRSYALKFFIEERTRYLCHTYAIDPETYELIEPRPAVSFWSVKNKRQLTYYGEYYLGVGKFEYPDLGNEDYMSEEYNADPISNSLPKNYKIPLSVHETGEEYCWSHKYGYPCCSEGTCHIFTSDENGDWGYENGRWCGILPSCSKEECWSKKYGYNCCKRCFIYDVTDEGKWGYENNEWCGIIPNCK</sequence>
<evidence type="ECO:0000256" key="3">
    <source>
        <dbReference type="ARBA" id="ARBA00022801"/>
    </source>
</evidence>
<dbReference type="SUPFAM" id="SSF64571">
    <property type="entry name" value="Cellulose docking domain, dockering"/>
    <property type="match status" value="2"/>
</dbReference>